<dbReference type="PROSITE" id="PS51375">
    <property type="entry name" value="PPR"/>
    <property type="match status" value="1"/>
</dbReference>
<evidence type="ECO:0000256" key="5">
    <source>
        <dbReference type="ARBA" id="ARBA00022939"/>
    </source>
</evidence>
<dbReference type="InterPro" id="IPR011990">
    <property type="entry name" value="TPR-like_helical_dom_sf"/>
</dbReference>
<evidence type="ECO:0000256" key="4">
    <source>
        <dbReference type="ARBA" id="ARBA00022691"/>
    </source>
</evidence>
<protein>
    <recommendedName>
        <fullName evidence="1">catechol O-methyltransferase</fullName>
        <ecNumber evidence="1">2.1.1.6</ecNumber>
    </recommendedName>
</protein>
<dbReference type="GO" id="GO:0006584">
    <property type="term" value="P:catecholamine metabolic process"/>
    <property type="evidence" value="ECO:0007669"/>
    <property type="project" value="UniProtKB-KW"/>
</dbReference>
<feature type="region of interest" description="Disordered" evidence="8">
    <location>
        <begin position="1100"/>
        <end position="1127"/>
    </location>
</feature>
<dbReference type="PANTHER" id="PTHR43836:SF2">
    <property type="entry name" value="CATECHOL O-METHYLTRANSFERASE 1-RELATED"/>
    <property type="match status" value="1"/>
</dbReference>
<feature type="region of interest" description="Disordered" evidence="8">
    <location>
        <begin position="1042"/>
        <end position="1074"/>
    </location>
</feature>
<evidence type="ECO:0000313" key="10">
    <source>
        <dbReference type="Proteomes" id="UP000604046"/>
    </source>
</evidence>
<dbReference type="AlphaFoldDB" id="A0A812Q856"/>
<feature type="region of interest" description="Disordered" evidence="8">
    <location>
        <begin position="1"/>
        <end position="46"/>
    </location>
</feature>
<proteinExistence type="inferred from homology"/>
<dbReference type="Pfam" id="PF01596">
    <property type="entry name" value="Methyltransf_3"/>
    <property type="match status" value="1"/>
</dbReference>
<reference evidence="9" key="1">
    <citation type="submission" date="2021-02" db="EMBL/GenBank/DDBJ databases">
        <authorList>
            <person name="Dougan E. K."/>
            <person name="Rhodes N."/>
            <person name="Thang M."/>
            <person name="Chan C."/>
        </authorList>
    </citation>
    <scope>NUCLEOTIDE SEQUENCE</scope>
</reference>
<dbReference type="InterPro" id="IPR029063">
    <property type="entry name" value="SAM-dependent_MTases_sf"/>
</dbReference>
<keyword evidence="5" id="KW-0128">Catecholamine metabolism</keyword>
<dbReference type="EC" id="2.1.1.6" evidence="1"/>
<dbReference type="EMBL" id="CAJNDS010002228">
    <property type="protein sequence ID" value="CAE7382784.1"/>
    <property type="molecule type" value="Genomic_DNA"/>
</dbReference>
<dbReference type="PANTHER" id="PTHR43836">
    <property type="entry name" value="CATECHOL O-METHYLTRANSFERASE 1-RELATED"/>
    <property type="match status" value="1"/>
</dbReference>
<evidence type="ECO:0000313" key="9">
    <source>
        <dbReference type="EMBL" id="CAE7382784.1"/>
    </source>
</evidence>
<comment type="caution">
    <text evidence="9">The sequence shown here is derived from an EMBL/GenBank/DDBJ whole genome shotgun (WGS) entry which is preliminary data.</text>
</comment>
<keyword evidence="3" id="KW-0808">Transferase</keyword>
<evidence type="ECO:0000256" key="1">
    <source>
        <dbReference type="ARBA" id="ARBA00012880"/>
    </source>
</evidence>
<dbReference type="GO" id="GO:0016206">
    <property type="term" value="F:catechol O-methyltransferase activity"/>
    <property type="evidence" value="ECO:0007669"/>
    <property type="project" value="UniProtKB-EC"/>
</dbReference>
<dbReference type="InterPro" id="IPR002885">
    <property type="entry name" value="PPR_rpt"/>
</dbReference>
<feature type="region of interest" description="Disordered" evidence="8">
    <location>
        <begin position="915"/>
        <end position="949"/>
    </location>
</feature>
<dbReference type="Gene3D" id="3.40.50.150">
    <property type="entry name" value="Vaccinia Virus protein VP39"/>
    <property type="match status" value="1"/>
</dbReference>
<evidence type="ECO:0000256" key="2">
    <source>
        <dbReference type="ARBA" id="ARBA00022603"/>
    </source>
</evidence>
<name>A0A812Q856_9DINO</name>
<dbReference type="Proteomes" id="UP000604046">
    <property type="component" value="Unassembled WGS sequence"/>
</dbReference>
<dbReference type="PROSITE" id="PS51682">
    <property type="entry name" value="SAM_OMT_I"/>
    <property type="match status" value="1"/>
</dbReference>
<keyword evidence="10" id="KW-1185">Reference proteome</keyword>
<dbReference type="InterPro" id="IPR002935">
    <property type="entry name" value="SAM_O-MeTrfase"/>
</dbReference>
<dbReference type="Pfam" id="PF01535">
    <property type="entry name" value="PPR"/>
    <property type="match status" value="1"/>
</dbReference>
<dbReference type="OrthoDB" id="448320at2759"/>
<evidence type="ECO:0000256" key="6">
    <source>
        <dbReference type="ARBA" id="ARBA00023453"/>
    </source>
</evidence>
<keyword evidence="2" id="KW-0489">Methyltransferase</keyword>
<keyword evidence="4" id="KW-0949">S-adenosyl-L-methionine</keyword>
<sequence>MANTAGAPDPSQPQEKEERGRSQLPERQGRQKGRKGGRQGARQGGREGREIAIARCEVNAAASACERSSAWQRALLLLYGGRLLAGRGFKPDSGLDGSFYSLGEAPRRFDLTSYGVEASAVGRGRHWAESLQVLLRAHESRLRPTQTLFNIVLASCEHAGSWMAALDLLHSMCSSRIAGLISFNTCLAAAATAAQWQAALTLFQRVLEQSQPDPTTITSGVSALAKGQQWHRARDLLQCLPVHSLRPNQVLVNAAISAAEAGHQWPWALELLRLSKKDLRPTVITYNSTLSACGKASEWQRALVLLGELRANGRLEPDSTSYGAAILATLSARPMEWAAAFSLLTDMMERQVMPQLATCALLLMECELRALVQAECALLLALPDALEASLRLACVGTSSGTSATREDVSLLVLQVAAQRCLLSGDTAGCMEFLRRLDATGPGHWNAVAEGLWLRAHNAQSISSPELHSHRGRQRLPKEGFREGLRAGRAKELRLCRHVFASASAGDAWSVCEAMEDFGHRLSQQGQWLKLAAGAKGGLLVAAAQRAPAGPALEIGTYCGYSALRLALAGRAVVSLETDPIHAVIARNIVMMAGLDHLVDVRIGHSKDLLPRLAGKKFAFVFMDQKGSRFHEDLQLLADQDLLCDGAVVVADRALEALPEDNVLKPGAPIFLYLLAEAMKRGDGFTEIDSKALDPEATRKEVQRLKMDRAELLAKLTSQQEALDKVNFEIKQHSQNVAQLKERSQNLEEMMTNMDQADAVQIQKATQESERIQSFFASMNKEIQKAREKKTDLDARIAQLNAERQKEEQRAKNQAQEARAVAMEVEQANTELRDVKQEISKLNGQIQAQQSKEEKMKSELQKEQARYQQELKDKAIREQQIEGLTTELAAKSKAASSLEAQYIKLQRKARAAKRLLEKEQTKAKEQEQEAQKQLEREKEKAEAQARDDAAELQRVQQMLQKEAKMAKESFAEEVKHVEQKHLKEVQEQKHKIEHQVEIEKGQIMEEVSHLEKELAHEQQVGREQAAQAAKKEDALRVDLRKTKEVEEDRTRAAKKHMTDLQTSLEKQRKASAEKVQAANQNLQKVQEEVVEEEQALASKKAELHRVEKEAKSMEERADMAERQAQQKEARLQAKIRAANLMERRGKTALQRQAEHQAAKLKKMIADEKSMEREQVAELEAEIRKVQQAENTTKKVQVHAKFLRAK</sequence>
<dbReference type="SUPFAM" id="SSF53335">
    <property type="entry name" value="S-adenosyl-L-methionine-dependent methyltransferases"/>
    <property type="match status" value="1"/>
</dbReference>
<comment type="similarity">
    <text evidence="6">Belongs to the class I-like SAM-binding methyltransferase superfamily. Cation-dependent O-methyltransferase family.</text>
</comment>
<dbReference type="Gene3D" id="1.25.40.10">
    <property type="entry name" value="Tetratricopeptide repeat domain"/>
    <property type="match status" value="2"/>
</dbReference>
<feature type="repeat" description="PPR" evidence="7">
    <location>
        <begin position="282"/>
        <end position="316"/>
    </location>
</feature>
<organism evidence="9 10">
    <name type="scientific">Symbiodinium natans</name>
    <dbReference type="NCBI Taxonomy" id="878477"/>
    <lineage>
        <taxon>Eukaryota</taxon>
        <taxon>Sar</taxon>
        <taxon>Alveolata</taxon>
        <taxon>Dinophyceae</taxon>
        <taxon>Suessiales</taxon>
        <taxon>Symbiodiniaceae</taxon>
        <taxon>Symbiodinium</taxon>
    </lineage>
</organism>
<accession>A0A812Q856</accession>
<evidence type="ECO:0000256" key="3">
    <source>
        <dbReference type="ARBA" id="ARBA00022679"/>
    </source>
</evidence>
<evidence type="ECO:0000256" key="7">
    <source>
        <dbReference type="PROSITE-ProRule" id="PRU00708"/>
    </source>
</evidence>
<dbReference type="GO" id="GO:0032259">
    <property type="term" value="P:methylation"/>
    <property type="evidence" value="ECO:0007669"/>
    <property type="project" value="UniProtKB-KW"/>
</dbReference>
<gene>
    <name evidence="9" type="primary">Comt</name>
    <name evidence="9" type="ORF">SNAT2548_LOCUS20888</name>
</gene>
<evidence type="ECO:0000256" key="8">
    <source>
        <dbReference type="SAM" id="MobiDB-lite"/>
    </source>
</evidence>